<evidence type="ECO:0000313" key="1">
    <source>
        <dbReference type="EMBL" id="RNA45228.1"/>
    </source>
</evidence>
<accession>A0A3M7TC14</accession>
<comment type="caution">
    <text evidence="1">The sequence shown here is derived from an EMBL/GenBank/DDBJ whole genome shotgun (WGS) entry which is preliminary data.</text>
</comment>
<organism evidence="1 2">
    <name type="scientific">Brachionus plicatilis</name>
    <name type="common">Marine rotifer</name>
    <name type="synonym">Brachionus muelleri</name>
    <dbReference type="NCBI Taxonomy" id="10195"/>
    <lineage>
        <taxon>Eukaryota</taxon>
        <taxon>Metazoa</taxon>
        <taxon>Spiralia</taxon>
        <taxon>Gnathifera</taxon>
        <taxon>Rotifera</taxon>
        <taxon>Eurotatoria</taxon>
        <taxon>Monogononta</taxon>
        <taxon>Pseudotrocha</taxon>
        <taxon>Ploima</taxon>
        <taxon>Brachionidae</taxon>
        <taxon>Brachionus</taxon>
    </lineage>
</organism>
<sequence>MNCLRRCEKLQVTISFLNKSSSFRLKGFVGVDNKTLSIAIIQTCFPDLPKKFYQYLLHLEQLKKFFHKLVTFTDHKGQD</sequence>
<dbReference type="EMBL" id="REGN01000004">
    <property type="protein sequence ID" value="RNA45228.1"/>
    <property type="molecule type" value="Genomic_DNA"/>
</dbReference>
<dbReference type="Proteomes" id="UP000276133">
    <property type="component" value="Unassembled WGS sequence"/>
</dbReference>
<proteinExistence type="predicted"/>
<evidence type="ECO:0000313" key="2">
    <source>
        <dbReference type="Proteomes" id="UP000276133"/>
    </source>
</evidence>
<keyword evidence="2" id="KW-1185">Reference proteome</keyword>
<reference evidence="1 2" key="1">
    <citation type="journal article" date="2018" name="Sci. Rep.">
        <title>Genomic signatures of local adaptation to the degree of environmental predictability in rotifers.</title>
        <authorList>
            <person name="Franch-Gras L."/>
            <person name="Hahn C."/>
            <person name="Garcia-Roger E.M."/>
            <person name="Carmona M.J."/>
            <person name="Serra M."/>
            <person name="Gomez A."/>
        </authorList>
    </citation>
    <scope>NUCLEOTIDE SEQUENCE [LARGE SCALE GENOMIC DNA]</scope>
    <source>
        <strain evidence="1">HYR1</strain>
    </source>
</reference>
<gene>
    <name evidence="1" type="ORF">BpHYR1_053797</name>
</gene>
<name>A0A3M7TC14_BRAPC</name>
<protein>
    <submittedName>
        <fullName evidence="1">Uncharacterized protein</fullName>
    </submittedName>
</protein>
<dbReference type="AlphaFoldDB" id="A0A3M7TC14"/>